<dbReference type="InterPro" id="IPR027417">
    <property type="entry name" value="P-loop_NTPase"/>
</dbReference>
<dbReference type="PROSITE" id="PS50052">
    <property type="entry name" value="GUANYLATE_KINASE_2"/>
    <property type="match status" value="1"/>
</dbReference>
<evidence type="ECO:0000256" key="13">
    <source>
        <dbReference type="HAMAP-Rule" id="MF_00328"/>
    </source>
</evidence>
<comment type="function">
    <text evidence="1 13">Essential for recycling GMP and indirectly, cGMP.</text>
</comment>
<accession>A0A2P5T1G0</accession>
<organism evidence="15 16">
    <name type="scientific">Candidatus Pantoea edessiphila</name>
    <dbReference type="NCBI Taxonomy" id="2044610"/>
    <lineage>
        <taxon>Bacteria</taxon>
        <taxon>Pseudomonadati</taxon>
        <taxon>Pseudomonadota</taxon>
        <taxon>Gammaproteobacteria</taxon>
        <taxon>Enterobacterales</taxon>
        <taxon>Erwiniaceae</taxon>
        <taxon>Pantoea</taxon>
    </lineage>
</organism>
<dbReference type="EC" id="2.7.4.8" evidence="4 13"/>
<evidence type="ECO:0000256" key="3">
    <source>
        <dbReference type="ARBA" id="ARBA00005790"/>
    </source>
</evidence>
<evidence type="ECO:0000256" key="4">
    <source>
        <dbReference type="ARBA" id="ARBA00012961"/>
    </source>
</evidence>
<dbReference type="FunFam" id="3.40.50.300:FF:000855">
    <property type="entry name" value="Guanylate kinase"/>
    <property type="match status" value="1"/>
</dbReference>
<dbReference type="GO" id="GO:0004385">
    <property type="term" value="F:GMP kinase activity"/>
    <property type="evidence" value="ECO:0007669"/>
    <property type="project" value="UniProtKB-UniRule"/>
</dbReference>
<dbReference type="Pfam" id="PF00625">
    <property type="entry name" value="Guanylate_kin"/>
    <property type="match status" value="1"/>
</dbReference>
<evidence type="ECO:0000259" key="14">
    <source>
        <dbReference type="PROSITE" id="PS50052"/>
    </source>
</evidence>
<evidence type="ECO:0000256" key="1">
    <source>
        <dbReference type="ARBA" id="ARBA00003531"/>
    </source>
</evidence>
<dbReference type="PANTHER" id="PTHR23117:SF13">
    <property type="entry name" value="GUANYLATE KINASE"/>
    <property type="match status" value="1"/>
</dbReference>
<keyword evidence="8 13" id="KW-0547">Nucleotide-binding</keyword>
<comment type="caution">
    <text evidence="15">The sequence shown here is derived from an EMBL/GenBank/DDBJ whole genome shotgun (WGS) entry which is preliminary data.</text>
</comment>
<dbReference type="Gene3D" id="3.40.50.300">
    <property type="entry name" value="P-loop containing nucleotide triphosphate hydrolases"/>
    <property type="match status" value="1"/>
</dbReference>
<dbReference type="InterPro" id="IPR008145">
    <property type="entry name" value="GK/Ca_channel_bsu"/>
</dbReference>
<dbReference type="GO" id="GO:0005524">
    <property type="term" value="F:ATP binding"/>
    <property type="evidence" value="ECO:0007669"/>
    <property type="project" value="UniProtKB-UniRule"/>
</dbReference>
<feature type="domain" description="Guanylate kinase-like" evidence="14">
    <location>
        <begin position="4"/>
        <end position="184"/>
    </location>
</feature>
<evidence type="ECO:0000256" key="8">
    <source>
        <dbReference type="ARBA" id="ARBA00022741"/>
    </source>
</evidence>
<dbReference type="SMART" id="SM00072">
    <property type="entry name" value="GuKc"/>
    <property type="match status" value="1"/>
</dbReference>
<proteinExistence type="inferred from homology"/>
<dbReference type="RefSeq" id="WP_136132625.1">
    <property type="nucleotide sequence ID" value="NZ_PDKR01000004.1"/>
</dbReference>
<dbReference type="PROSITE" id="PS00856">
    <property type="entry name" value="GUANYLATE_KINASE_1"/>
    <property type="match status" value="1"/>
</dbReference>
<dbReference type="CDD" id="cd00071">
    <property type="entry name" value="GMPK"/>
    <property type="match status" value="1"/>
</dbReference>
<evidence type="ECO:0000256" key="10">
    <source>
        <dbReference type="ARBA" id="ARBA00022840"/>
    </source>
</evidence>
<evidence type="ECO:0000256" key="5">
    <source>
        <dbReference type="ARBA" id="ARBA00016296"/>
    </source>
</evidence>
<evidence type="ECO:0000313" key="15">
    <source>
        <dbReference type="EMBL" id="PPI88434.1"/>
    </source>
</evidence>
<dbReference type="AlphaFoldDB" id="A0A2P5T1G0"/>
<dbReference type="OrthoDB" id="9808150at2"/>
<name>A0A2P5T1G0_9GAMM</name>
<protein>
    <recommendedName>
        <fullName evidence="5 13">Guanylate kinase</fullName>
        <ecNumber evidence="4 13">2.7.4.8</ecNumber>
    </recommendedName>
    <alternativeName>
        <fullName evidence="11 13">GMP kinase</fullName>
    </alternativeName>
</protein>
<keyword evidence="6 13" id="KW-0963">Cytoplasm</keyword>
<evidence type="ECO:0000256" key="6">
    <source>
        <dbReference type="ARBA" id="ARBA00022490"/>
    </source>
</evidence>
<comment type="catalytic activity">
    <reaction evidence="12 13">
        <text>GMP + ATP = GDP + ADP</text>
        <dbReference type="Rhea" id="RHEA:20780"/>
        <dbReference type="ChEBI" id="CHEBI:30616"/>
        <dbReference type="ChEBI" id="CHEBI:58115"/>
        <dbReference type="ChEBI" id="CHEBI:58189"/>
        <dbReference type="ChEBI" id="CHEBI:456216"/>
        <dbReference type="EC" id="2.7.4.8"/>
    </reaction>
</comment>
<reference evidence="15 16" key="1">
    <citation type="journal article" date="2018" name="Genome Biol. Evol.">
        <title>Cladogenesis and Genomic Streamlining in Extracellular Endosymbionts of Tropical Stink Bugs.</title>
        <authorList>
            <person name="Otero-Bravo A."/>
            <person name="Goffredi S."/>
            <person name="Sabree Z.L."/>
        </authorList>
    </citation>
    <scope>NUCLEOTIDE SEQUENCE [LARGE SCALE GENOMIC DNA]</scope>
    <source>
        <strain evidence="15 16">SoEO</strain>
    </source>
</reference>
<evidence type="ECO:0000256" key="9">
    <source>
        <dbReference type="ARBA" id="ARBA00022777"/>
    </source>
</evidence>
<dbReference type="InterPro" id="IPR008144">
    <property type="entry name" value="Guanylate_kin-like_dom"/>
</dbReference>
<evidence type="ECO:0000313" key="16">
    <source>
        <dbReference type="Proteomes" id="UP000295937"/>
    </source>
</evidence>
<dbReference type="GO" id="GO:0005829">
    <property type="term" value="C:cytosol"/>
    <property type="evidence" value="ECO:0007669"/>
    <property type="project" value="TreeGrafter"/>
</dbReference>
<dbReference type="FunFam" id="3.30.63.10:FF:000002">
    <property type="entry name" value="Guanylate kinase 1"/>
    <property type="match status" value="1"/>
</dbReference>
<dbReference type="EMBL" id="PDKR01000004">
    <property type="protein sequence ID" value="PPI88434.1"/>
    <property type="molecule type" value="Genomic_DNA"/>
</dbReference>
<dbReference type="Proteomes" id="UP000295937">
    <property type="component" value="Unassembled WGS sequence"/>
</dbReference>
<comment type="subcellular location">
    <subcellularLocation>
        <location evidence="2 13">Cytoplasm</location>
    </subcellularLocation>
</comment>
<comment type="similarity">
    <text evidence="3 13">Belongs to the guanylate kinase family.</text>
</comment>
<evidence type="ECO:0000256" key="12">
    <source>
        <dbReference type="ARBA" id="ARBA00048594"/>
    </source>
</evidence>
<dbReference type="InterPro" id="IPR020590">
    <property type="entry name" value="Guanylate_kinase_CS"/>
</dbReference>
<dbReference type="InterPro" id="IPR017665">
    <property type="entry name" value="Guanylate_kinase"/>
</dbReference>
<keyword evidence="7 13" id="KW-0808">Transferase</keyword>
<gene>
    <name evidence="13" type="primary">gmk</name>
    <name evidence="15" type="ORF">CRV09_02695</name>
</gene>
<evidence type="ECO:0000256" key="7">
    <source>
        <dbReference type="ARBA" id="ARBA00022679"/>
    </source>
</evidence>
<dbReference type="Gene3D" id="3.30.63.10">
    <property type="entry name" value="Guanylate Kinase phosphate binding domain"/>
    <property type="match status" value="1"/>
</dbReference>
<keyword evidence="9 13" id="KW-0418">Kinase</keyword>
<dbReference type="HAMAP" id="MF_00328">
    <property type="entry name" value="Guanylate_kinase"/>
    <property type="match status" value="1"/>
</dbReference>
<evidence type="ECO:0000256" key="2">
    <source>
        <dbReference type="ARBA" id="ARBA00004496"/>
    </source>
</evidence>
<dbReference type="SUPFAM" id="SSF52540">
    <property type="entry name" value="P-loop containing nucleoside triphosphate hydrolases"/>
    <property type="match status" value="1"/>
</dbReference>
<feature type="binding site" evidence="13">
    <location>
        <begin position="11"/>
        <end position="18"/>
    </location>
    <ligand>
        <name>ATP</name>
        <dbReference type="ChEBI" id="CHEBI:30616"/>
    </ligand>
</feature>
<dbReference type="PANTHER" id="PTHR23117">
    <property type="entry name" value="GUANYLATE KINASE-RELATED"/>
    <property type="match status" value="1"/>
</dbReference>
<dbReference type="NCBIfam" id="TIGR03263">
    <property type="entry name" value="guanyl_kin"/>
    <property type="match status" value="1"/>
</dbReference>
<evidence type="ECO:0000256" key="11">
    <source>
        <dbReference type="ARBA" id="ARBA00030128"/>
    </source>
</evidence>
<sequence length="208" mass="24272">MSQGILHVISAPSGTGKSSLIKALLNTQKLFSVKMSISYTTRTVRPGETHGEHYYFIKTNEFKKMIDNGYFIEYAQVFENYYGTSYREINKIINEGYDVLLDIDWQGAKQIRNKIPNTKSIFILPPSKDELNKRLRDRGQDSENVIKHRMEKAIEEISHYKEYDYLIINDNFNIALTDLKTIICAERLNISRQKIRYDDLISNLLALY</sequence>
<keyword evidence="10 13" id="KW-0067">ATP-binding</keyword>